<evidence type="ECO:0000313" key="1">
    <source>
        <dbReference type="EMBL" id="KAK3302427.1"/>
    </source>
</evidence>
<dbReference type="EMBL" id="JAUDZG010000007">
    <property type="protein sequence ID" value="KAK3302427.1"/>
    <property type="molecule type" value="Genomic_DNA"/>
</dbReference>
<dbReference type="GeneID" id="87888778"/>
<comment type="caution">
    <text evidence="1">The sequence shown here is derived from an EMBL/GenBank/DDBJ whole genome shotgun (WGS) entry which is preliminary data.</text>
</comment>
<protein>
    <submittedName>
        <fullName evidence="1">Uncharacterized protein</fullName>
    </submittedName>
</protein>
<dbReference type="RefSeq" id="XP_062718207.1">
    <property type="nucleotide sequence ID" value="XM_062869949.1"/>
</dbReference>
<evidence type="ECO:0000313" key="2">
    <source>
        <dbReference type="Proteomes" id="UP001273166"/>
    </source>
</evidence>
<dbReference type="Proteomes" id="UP001273166">
    <property type="component" value="Unassembled WGS sequence"/>
</dbReference>
<name>A0AAJ0GM33_9PEZI</name>
<sequence length="199" mass="21828">MHCTHVLSVAVLSDRSPLASHDSRFMLTRPCDTQHSAARESHNTTTWIEFIVSERISSKGFSAGSRQEPPVQRPSSGVALTCSPSWPEPTIIAGGSDENSDRRIWICLLMRPSRFDINGTNTLAHLTALHQSRLPDKRANQAMNLPHTYNELGWITITPSLLPTTMQSLALAACCQISVLRLKASDCINSPLPLLLTGC</sequence>
<dbReference type="AlphaFoldDB" id="A0AAJ0GM33"/>
<accession>A0AAJ0GM33</accession>
<reference evidence="1" key="1">
    <citation type="journal article" date="2023" name="Mol. Phylogenet. Evol.">
        <title>Genome-scale phylogeny and comparative genomics of the fungal order Sordariales.</title>
        <authorList>
            <person name="Hensen N."/>
            <person name="Bonometti L."/>
            <person name="Westerberg I."/>
            <person name="Brannstrom I.O."/>
            <person name="Guillou S."/>
            <person name="Cros-Aarteil S."/>
            <person name="Calhoun S."/>
            <person name="Haridas S."/>
            <person name="Kuo A."/>
            <person name="Mondo S."/>
            <person name="Pangilinan J."/>
            <person name="Riley R."/>
            <person name="LaButti K."/>
            <person name="Andreopoulos B."/>
            <person name="Lipzen A."/>
            <person name="Chen C."/>
            <person name="Yan M."/>
            <person name="Daum C."/>
            <person name="Ng V."/>
            <person name="Clum A."/>
            <person name="Steindorff A."/>
            <person name="Ohm R.A."/>
            <person name="Martin F."/>
            <person name="Silar P."/>
            <person name="Natvig D.O."/>
            <person name="Lalanne C."/>
            <person name="Gautier V."/>
            <person name="Ament-Velasquez S.L."/>
            <person name="Kruys A."/>
            <person name="Hutchinson M.I."/>
            <person name="Powell A.J."/>
            <person name="Barry K."/>
            <person name="Miller A.N."/>
            <person name="Grigoriev I.V."/>
            <person name="Debuchy R."/>
            <person name="Gladieux P."/>
            <person name="Hiltunen Thoren M."/>
            <person name="Johannesson H."/>
        </authorList>
    </citation>
    <scope>NUCLEOTIDE SEQUENCE</scope>
    <source>
        <strain evidence="1">CBS 333.67</strain>
    </source>
</reference>
<gene>
    <name evidence="1" type="ORF">B0T15DRAFT_542902</name>
</gene>
<reference evidence="1" key="2">
    <citation type="submission" date="2023-06" db="EMBL/GenBank/DDBJ databases">
        <authorList>
            <consortium name="Lawrence Berkeley National Laboratory"/>
            <person name="Mondo S.J."/>
            <person name="Hensen N."/>
            <person name="Bonometti L."/>
            <person name="Westerberg I."/>
            <person name="Brannstrom I.O."/>
            <person name="Guillou S."/>
            <person name="Cros-Aarteil S."/>
            <person name="Calhoun S."/>
            <person name="Haridas S."/>
            <person name="Kuo A."/>
            <person name="Pangilinan J."/>
            <person name="Riley R."/>
            <person name="Labutti K."/>
            <person name="Andreopoulos B."/>
            <person name="Lipzen A."/>
            <person name="Chen C."/>
            <person name="Yanf M."/>
            <person name="Daum C."/>
            <person name="Ng V."/>
            <person name="Clum A."/>
            <person name="Steindorff A."/>
            <person name="Ohm R."/>
            <person name="Martin F."/>
            <person name="Silar P."/>
            <person name="Natvig D."/>
            <person name="Lalanne C."/>
            <person name="Gautier V."/>
            <person name="Ament-Velasquez S.L."/>
            <person name="Kruys A."/>
            <person name="Hutchinson M.I."/>
            <person name="Powell A.J."/>
            <person name="Barry K."/>
            <person name="Miller A.N."/>
            <person name="Grigoriev I.V."/>
            <person name="Debuchy R."/>
            <person name="Gladieux P."/>
            <person name="Thoren M.H."/>
            <person name="Johannesson H."/>
        </authorList>
    </citation>
    <scope>NUCLEOTIDE SEQUENCE</scope>
    <source>
        <strain evidence="1">CBS 333.67</strain>
    </source>
</reference>
<organism evidence="1 2">
    <name type="scientific">Chaetomium strumarium</name>
    <dbReference type="NCBI Taxonomy" id="1170767"/>
    <lineage>
        <taxon>Eukaryota</taxon>
        <taxon>Fungi</taxon>
        <taxon>Dikarya</taxon>
        <taxon>Ascomycota</taxon>
        <taxon>Pezizomycotina</taxon>
        <taxon>Sordariomycetes</taxon>
        <taxon>Sordariomycetidae</taxon>
        <taxon>Sordariales</taxon>
        <taxon>Chaetomiaceae</taxon>
        <taxon>Chaetomium</taxon>
    </lineage>
</organism>
<proteinExistence type="predicted"/>
<keyword evidence="2" id="KW-1185">Reference proteome</keyword>